<evidence type="ECO:0000313" key="2">
    <source>
        <dbReference type="Proteomes" id="UP001597233"/>
    </source>
</evidence>
<proteinExistence type="predicted"/>
<keyword evidence="2" id="KW-1185">Reference proteome</keyword>
<dbReference type="Proteomes" id="UP001597233">
    <property type="component" value="Unassembled WGS sequence"/>
</dbReference>
<protein>
    <submittedName>
        <fullName evidence="1">Uncharacterized protein</fullName>
    </submittedName>
</protein>
<reference evidence="2" key="1">
    <citation type="journal article" date="2019" name="Int. J. Syst. Evol. Microbiol.">
        <title>The Global Catalogue of Microorganisms (GCM) 10K type strain sequencing project: providing services to taxonomists for standard genome sequencing and annotation.</title>
        <authorList>
            <consortium name="The Broad Institute Genomics Platform"/>
            <consortium name="The Broad Institute Genome Sequencing Center for Infectious Disease"/>
            <person name="Wu L."/>
            <person name="Ma J."/>
        </authorList>
    </citation>
    <scope>NUCLEOTIDE SEQUENCE [LARGE SCALE GENOMIC DNA]</scope>
    <source>
        <strain evidence="2">CCUG 54950</strain>
    </source>
</reference>
<evidence type="ECO:0000313" key="1">
    <source>
        <dbReference type="EMBL" id="MFD1887581.1"/>
    </source>
</evidence>
<name>A0ABW4RN01_9BACL</name>
<sequence length="197" mass="22896">MFNIPSYQPVWHTTVEEIQQNQTLMERLHALKHQVIQDSMMMWDVHYDEHNADAPFLVQLEHDQLEICCYKLDDMAISFNEIDCKQALDVLNIEGYGVFTYEWRSYSAFTEHFRGASILSLAIEEYGFETVVIDNKQFPEQNGTKHSSWLLSGLYITTNQGGFSVYNALDETGIIFGEHLEAEMLKMGTRIKHTQIF</sequence>
<accession>A0ABW4RN01</accession>
<dbReference type="RefSeq" id="WP_347326362.1">
    <property type="nucleotide sequence ID" value="NZ_JBCGUH010000011.1"/>
</dbReference>
<comment type="caution">
    <text evidence="1">The sequence shown here is derived from an EMBL/GenBank/DDBJ whole genome shotgun (WGS) entry which is preliminary data.</text>
</comment>
<gene>
    <name evidence="1" type="ORF">ACFSC9_18995</name>
</gene>
<dbReference type="EMBL" id="JBHUEH010000029">
    <property type="protein sequence ID" value="MFD1887581.1"/>
    <property type="molecule type" value="Genomic_DNA"/>
</dbReference>
<organism evidence="1 2">
    <name type="scientific">Paenibacillus wenxiniae</name>
    <dbReference type="NCBI Taxonomy" id="1636843"/>
    <lineage>
        <taxon>Bacteria</taxon>
        <taxon>Bacillati</taxon>
        <taxon>Bacillota</taxon>
        <taxon>Bacilli</taxon>
        <taxon>Bacillales</taxon>
        <taxon>Paenibacillaceae</taxon>
        <taxon>Paenibacillus</taxon>
    </lineage>
</organism>